<feature type="compositionally biased region" description="Basic and acidic residues" evidence="1">
    <location>
        <begin position="25"/>
        <end position="49"/>
    </location>
</feature>
<dbReference type="Proteomes" id="UP000507979">
    <property type="component" value="Unassembled WGS sequence"/>
</dbReference>
<evidence type="ECO:0000313" key="2">
    <source>
        <dbReference type="EMBL" id="CAB3668978.1"/>
    </source>
</evidence>
<name>A0A6J5I622_9BURK</name>
<feature type="region of interest" description="Disordered" evidence="1">
    <location>
        <begin position="1"/>
        <end position="49"/>
    </location>
</feature>
<dbReference type="AlphaFoldDB" id="A0A6J5I622"/>
<protein>
    <submittedName>
        <fullName evidence="2">Uncharacterized protein</fullName>
    </submittedName>
</protein>
<sequence length="49" mass="5476">MSQLIAKKPRFEVPPLNWKAPGSRPDPETSSRPETTEATQDKNATRVPD</sequence>
<gene>
    <name evidence="2" type="ORF">LMG26845_03672</name>
</gene>
<reference evidence="2 3" key="1">
    <citation type="submission" date="2020-04" db="EMBL/GenBank/DDBJ databases">
        <authorList>
            <person name="De Canck E."/>
        </authorList>
    </citation>
    <scope>NUCLEOTIDE SEQUENCE [LARGE SCALE GENOMIC DNA]</scope>
    <source>
        <strain evidence="2 3">LMG 26845</strain>
    </source>
</reference>
<proteinExistence type="predicted"/>
<dbReference type="GeneID" id="92899540"/>
<evidence type="ECO:0000256" key="1">
    <source>
        <dbReference type="SAM" id="MobiDB-lite"/>
    </source>
</evidence>
<dbReference type="EMBL" id="CADIJR010000038">
    <property type="protein sequence ID" value="CAB3668978.1"/>
    <property type="molecule type" value="Genomic_DNA"/>
</dbReference>
<dbReference type="RefSeq" id="WP_180180120.1">
    <property type="nucleotide sequence ID" value="NZ_CADIJR010000038.1"/>
</dbReference>
<evidence type="ECO:0000313" key="3">
    <source>
        <dbReference type="Proteomes" id="UP000507979"/>
    </source>
</evidence>
<keyword evidence="3" id="KW-1185">Reference proteome</keyword>
<organism evidence="2 3">
    <name type="scientific">Achromobacter insuavis</name>
    <dbReference type="NCBI Taxonomy" id="1287735"/>
    <lineage>
        <taxon>Bacteria</taxon>
        <taxon>Pseudomonadati</taxon>
        <taxon>Pseudomonadota</taxon>
        <taxon>Betaproteobacteria</taxon>
        <taxon>Burkholderiales</taxon>
        <taxon>Alcaligenaceae</taxon>
        <taxon>Achromobacter</taxon>
    </lineage>
</organism>
<accession>A0A6J5I622</accession>